<keyword evidence="4" id="KW-1185">Reference proteome</keyword>
<gene>
    <name evidence="3" type="ORF">CSSPJE1EN2_LOCUS12081</name>
</gene>
<evidence type="ECO:0000256" key="1">
    <source>
        <dbReference type="ARBA" id="ARBA00022729"/>
    </source>
</evidence>
<dbReference type="Proteomes" id="UP001497522">
    <property type="component" value="Chromosome 19"/>
</dbReference>
<dbReference type="EMBL" id="OZ023720">
    <property type="protein sequence ID" value="CAK9869323.1"/>
    <property type="molecule type" value="Genomic_DNA"/>
</dbReference>
<protein>
    <recommendedName>
        <fullName evidence="5">Transmembrane protein</fullName>
    </recommendedName>
</protein>
<name>A0ABP1B2Z6_9BRYO</name>
<evidence type="ECO:0008006" key="5">
    <source>
        <dbReference type="Google" id="ProtNLM"/>
    </source>
</evidence>
<organism evidence="3 4">
    <name type="scientific">Sphagnum jensenii</name>
    <dbReference type="NCBI Taxonomy" id="128206"/>
    <lineage>
        <taxon>Eukaryota</taxon>
        <taxon>Viridiplantae</taxon>
        <taxon>Streptophyta</taxon>
        <taxon>Embryophyta</taxon>
        <taxon>Bryophyta</taxon>
        <taxon>Sphagnophytina</taxon>
        <taxon>Sphagnopsida</taxon>
        <taxon>Sphagnales</taxon>
        <taxon>Sphagnaceae</taxon>
        <taxon>Sphagnum</taxon>
    </lineage>
</organism>
<accession>A0ABP1B2Z6</accession>
<dbReference type="PANTHER" id="PTHR33184">
    <property type="entry name" value="PROTEIN TAPETUM DETERMINANT 1-LIKE-RELATED"/>
    <property type="match status" value="1"/>
</dbReference>
<feature type="region of interest" description="Disordered" evidence="2">
    <location>
        <begin position="168"/>
        <end position="193"/>
    </location>
</feature>
<proteinExistence type="predicted"/>
<evidence type="ECO:0000313" key="4">
    <source>
        <dbReference type="Proteomes" id="UP001497522"/>
    </source>
</evidence>
<dbReference type="InterPro" id="IPR040361">
    <property type="entry name" value="TPD1"/>
</dbReference>
<evidence type="ECO:0000256" key="2">
    <source>
        <dbReference type="SAM" id="MobiDB-lite"/>
    </source>
</evidence>
<keyword evidence="1" id="KW-0732">Signal</keyword>
<reference evidence="3" key="1">
    <citation type="submission" date="2024-03" db="EMBL/GenBank/DDBJ databases">
        <authorList>
            <consortium name="ELIXIR-Norway"/>
            <consortium name="Elixir Norway"/>
        </authorList>
    </citation>
    <scope>NUCLEOTIDE SEQUENCE</scope>
</reference>
<dbReference type="Pfam" id="PF24068">
    <property type="entry name" value="TPD1_C"/>
    <property type="match status" value="1"/>
</dbReference>
<evidence type="ECO:0000313" key="3">
    <source>
        <dbReference type="EMBL" id="CAK9869323.1"/>
    </source>
</evidence>
<dbReference type="PANTHER" id="PTHR33184:SF2">
    <property type="entry name" value="APPLE DOMAIN-CONTAINING PROTEIN"/>
    <property type="match status" value="1"/>
</dbReference>
<sequence length="315" mass="34329">MKQQRQRQRPIHTSSSKQMLSFAVLSRMRYLQAGSFLLCIILLISCCTVLMPSFSSAAALSPTALDEGANLLPLTQQEISRTKSLTAAAAAGPWITKADDDLHQTGGVITGLQGVVGSSYSAPKEEADEYSSGTTKSFCSRCSRLEEGAGTELQRQQEERAGETATTLQQQAANGGLKGSPKPSSIESSDLVKTLNVPTKARSSRFRNRRMLDPNQVCTNKDISIFQGQVGFSGIPQYIVQIVNTCMSDCAPSDIHVYCGWFASAMLVNPSIFSRVAFNDCLVNGGRPLRQGDIIRFEYANSFMYPMRFKSASFC</sequence>